<proteinExistence type="predicted"/>
<name>H1VPU3_COLHI</name>
<dbReference type="AlphaFoldDB" id="H1VPU3"/>
<gene>
    <name evidence="1" type="ORF">CH063_12300</name>
</gene>
<accession>H1VPU3</accession>
<dbReference type="EMBL" id="CACQ02005251">
    <property type="protein sequence ID" value="CCF42249.1"/>
    <property type="molecule type" value="Genomic_DNA"/>
</dbReference>
<dbReference type="HOGENOM" id="CLU_1384073_0_0_1"/>
<protein>
    <submittedName>
        <fullName evidence="1">Uncharacterized protein</fullName>
    </submittedName>
</protein>
<sequence>MCFQMDRCCGCLREKKKAKGKKDVRCLIYQSVPIYNVPVGGVRIEYSGIHLSMISILITGSHQYIVQTVGMIPLPRLCSDPSNGSEETNREGDKPSMAAKHLIDAAFARLMCMSFSDDSRLPSSCFPPATVVIRATVRRAQVGGLGEGASARTGSSTWPRAFGGFESDGAGLNLLRPSRPGPNRTEPNWAVMCCPVL</sequence>
<reference evidence="2" key="1">
    <citation type="journal article" date="2012" name="Nat. Genet.">
        <title>Lifestyle transitions in plant pathogenic Colletotrichum fungi deciphered by genome and transcriptome analyses.</title>
        <authorList>
            <person name="O'Connell R.J."/>
            <person name="Thon M.R."/>
            <person name="Hacquard S."/>
            <person name="Amyotte S.G."/>
            <person name="Kleemann J."/>
            <person name="Torres M.F."/>
            <person name="Damm U."/>
            <person name="Buiate E.A."/>
            <person name="Epstein L."/>
            <person name="Alkan N."/>
            <person name="Altmueller J."/>
            <person name="Alvarado-Balderrama L."/>
            <person name="Bauser C.A."/>
            <person name="Becker C."/>
            <person name="Birren B.W."/>
            <person name="Chen Z."/>
            <person name="Choi J."/>
            <person name="Crouch J.A."/>
            <person name="Duvick J.P."/>
            <person name="Farman M.A."/>
            <person name="Gan P."/>
            <person name="Heiman D."/>
            <person name="Henrissat B."/>
            <person name="Howard R.J."/>
            <person name="Kabbage M."/>
            <person name="Koch C."/>
            <person name="Kracher B."/>
            <person name="Kubo Y."/>
            <person name="Law A.D."/>
            <person name="Lebrun M.-H."/>
            <person name="Lee Y.-H."/>
            <person name="Miyara I."/>
            <person name="Moore N."/>
            <person name="Neumann U."/>
            <person name="Nordstroem K."/>
            <person name="Panaccione D.G."/>
            <person name="Panstruga R."/>
            <person name="Place M."/>
            <person name="Proctor R.H."/>
            <person name="Prusky D."/>
            <person name="Rech G."/>
            <person name="Reinhardt R."/>
            <person name="Rollins J.A."/>
            <person name="Rounsley S."/>
            <person name="Schardl C.L."/>
            <person name="Schwartz D.C."/>
            <person name="Shenoy N."/>
            <person name="Shirasu K."/>
            <person name="Sikhakolli U.R."/>
            <person name="Stueber K."/>
            <person name="Sukno S.A."/>
            <person name="Sweigard J.A."/>
            <person name="Takano Y."/>
            <person name="Takahara H."/>
            <person name="Trail F."/>
            <person name="van der Does H.C."/>
            <person name="Voll L.M."/>
            <person name="Will I."/>
            <person name="Young S."/>
            <person name="Zeng Q."/>
            <person name="Zhang J."/>
            <person name="Zhou S."/>
            <person name="Dickman M.B."/>
            <person name="Schulze-Lefert P."/>
            <person name="Ver Loren van Themaat E."/>
            <person name="Ma L.-J."/>
            <person name="Vaillancourt L.J."/>
        </authorList>
    </citation>
    <scope>NUCLEOTIDE SEQUENCE [LARGE SCALE GENOMIC DNA]</scope>
    <source>
        <strain evidence="2">IMI 349063</strain>
    </source>
</reference>
<evidence type="ECO:0000313" key="2">
    <source>
        <dbReference type="Proteomes" id="UP000007174"/>
    </source>
</evidence>
<evidence type="ECO:0000313" key="1">
    <source>
        <dbReference type="EMBL" id="CCF42249.1"/>
    </source>
</evidence>
<organism evidence="1 2">
    <name type="scientific">Colletotrichum higginsianum (strain IMI 349063)</name>
    <name type="common">Crucifer anthracnose fungus</name>
    <dbReference type="NCBI Taxonomy" id="759273"/>
    <lineage>
        <taxon>Eukaryota</taxon>
        <taxon>Fungi</taxon>
        <taxon>Dikarya</taxon>
        <taxon>Ascomycota</taxon>
        <taxon>Pezizomycotina</taxon>
        <taxon>Sordariomycetes</taxon>
        <taxon>Hypocreomycetidae</taxon>
        <taxon>Glomerellales</taxon>
        <taxon>Glomerellaceae</taxon>
        <taxon>Colletotrichum</taxon>
        <taxon>Colletotrichum destructivum species complex</taxon>
    </lineage>
</organism>
<dbReference type="Proteomes" id="UP000007174">
    <property type="component" value="Unassembled WGS sequence"/>
</dbReference>